<dbReference type="NCBIfam" id="NF033749">
    <property type="entry name" value="bact_hemeryth"/>
    <property type="match status" value="1"/>
</dbReference>
<feature type="domain" description="Hemerythrin-like" evidence="5">
    <location>
        <begin position="14"/>
        <end position="126"/>
    </location>
</feature>
<keyword evidence="2" id="KW-0561">Oxygen transport</keyword>
<dbReference type="PANTHER" id="PTHR37164:SF1">
    <property type="entry name" value="BACTERIOHEMERYTHRIN"/>
    <property type="match status" value="1"/>
</dbReference>
<keyword evidence="2" id="KW-0813">Transport</keyword>
<proteinExistence type="inferred from homology"/>
<dbReference type="CDD" id="cd12107">
    <property type="entry name" value="Hemerythrin"/>
    <property type="match status" value="1"/>
</dbReference>
<reference evidence="6" key="1">
    <citation type="submission" date="2022-10" db="EMBL/GenBank/DDBJ databases">
        <authorList>
            <person name="Yu W.X."/>
        </authorList>
    </citation>
    <scope>NUCLEOTIDE SEQUENCE</scope>
    <source>
        <strain evidence="6">D04</strain>
    </source>
</reference>
<organism evidence="6 7">
    <name type="scientific">Plebeiibacterium marinum</name>
    <dbReference type="NCBI Taxonomy" id="2992111"/>
    <lineage>
        <taxon>Bacteria</taxon>
        <taxon>Pseudomonadati</taxon>
        <taxon>Bacteroidota</taxon>
        <taxon>Bacteroidia</taxon>
        <taxon>Marinilabiliales</taxon>
        <taxon>Marinilabiliaceae</taxon>
        <taxon>Plebeiibacterium</taxon>
    </lineage>
</organism>
<dbReference type="RefSeq" id="WP_301197480.1">
    <property type="nucleotide sequence ID" value="NZ_JAPDPI010000002.1"/>
</dbReference>
<dbReference type="PROSITE" id="PS00550">
    <property type="entry name" value="HEMERYTHRINS"/>
    <property type="match status" value="1"/>
</dbReference>
<evidence type="ECO:0000256" key="2">
    <source>
        <dbReference type="ARBA" id="ARBA00022621"/>
    </source>
</evidence>
<dbReference type="AlphaFoldDB" id="A0AAE3MAS0"/>
<evidence type="ECO:0000256" key="4">
    <source>
        <dbReference type="ARBA" id="ARBA00023004"/>
    </source>
</evidence>
<keyword evidence="4" id="KW-0408">Iron</keyword>
<dbReference type="GO" id="GO:0046872">
    <property type="term" value="F:metal ion binding"/>
    <property type="evidence" value="ECO:0007669"/>
    <property type="project" value="UniProtKB-KW"/>
</dbReference>
<comment type="similarity">
    <text evidence="1">Belongs to the hemerythrin family.</text>
</comment>
<name>A0AAE3MAS0_9BACT</name>
<gene>
    <name evidence="6" type="ORF">OM074_01390</name>
</gene>
<dbReference type="InterPro" id="IPR050669">
    <property type="entry name" value="Hemerythrin"/>
</dbReference>
<keyword evidence="7" id="KW-1185">Reference proteome</keyword>
<dbReference type="InterPro" id="IPR035938">
    <property type="entry name" value="Hemerythrin-like_sf"/>
</dbReference>
<dbReference type="PANTHER" id="PTHR37164">
    <property type="entry name" value="BACTERIOHEMERYTHRIN"/>
    <property type="match status" value="1"/>
</dbReference>
<protein>
    <submittedName>
        <fullName evidence="6">Bacteriohemerythrin</fullName>
    </submittedName>
</protein>
<accession>A0AAE3MAS0</accession>
<evidence type="ECO:0000313" key="6">
    <source>
        <dbReference type="EMBL" id="MCW3804255.1"/>
    </source>
</evidence>
<dbReference type="NCBIfam" id="TIGR02481">
    <property type="entry name" value="hemeryth_dom"/>
    <property type="match status" value="1"/>
</dbReference>
<evidence type="ECO:0000256" key="3">
    <source>
        <dbReference type="ARBA" id="ARBA00022723"/>
    </source>
</evidence>
<evidence type="ECO:0000259" key="5">
    <source>
        <dbReference type="Pfam" id="PF01814"/>
    </source>
</evidence>
<evidence type="ECO:0000313" key="7">
    <source>
        <dbReference type="Proteomes" id="UP001207408"/>
    </source>
</evidence>
<dbReference type="GO" id="GO:0005344">
    <property type="term" value="F:oxygen carrier activity"/>
    <property type="evidence" value="ECO:0007669"/>
    <property type="project" value="UniProtKB-KW"/>
</dbReference>
<dbReference type="EMBL" id="JAPDPI010000002">
    <property type="protein sequence ID" value="MCW3804255.1"/>
    <property type="molecule type" value="Genomic_DNA"/>
</dbReference>
<dbReference type="NCBIfam" id="NF002007">
    <property type="entry name" value="PRK00808.1"/>
    <property type="match status" value="1"/>
</dbReference>
<sequence length="131" mass="15741">MAIIKWNESYNLNIKIIDEQHKKLVDMINEFYLEIQNKSSNELIGDLIKKMKEYISFHFKTEEELLERSGYKNLLEHKVKHKEFTDKVANLEERFLNGRMVLSFEITNFLKDWLITHIQKSDKDYVSSVLN</sequence>
<dbReference type="SUPFAM" id="SSF47188">
    <property type="entry name" value="Hemerythrin-like"/>
    <property type="match status" value="1"/>
</dbReference>
<dbReference type="Pfam" id="PF01814">
    <property type="entry name" value="Hemerythrin"/>
    <property type="match status" value="1"/>
</dbReference>
<dbReference type="Proteomes" id="UP001207408">
    <property type="component" value="Unassembled WGS sequence"/>
</dbReference>
<comment type="caution">
    <text evidence="6">The sequence shown here is derived from an EMBL/GenBank/DDBJ whole genome shotgun (WGS) entry which is preliminary data.</text>
</comment>
<evidence type="ECO:0000256" key="1">
    <source>
        <dbReference type="ARBA" id="ARBA00010587"/>
    </source>
</evidence>
<dbReference type="InterPro" id="IPR012827">
    <property type="entry name" value="Hemerythrin_metal-bd"/>
</dbReference>
<dbReference type="InterPro" id="IPR012312">
    <property type="entry name" value="Hemerythrin-like"/>
</dbReference>
<dbReference type="InterPro" id="IPR016131">
    <property type="entry name" value="Haemerythrin_Fe_BS"/>
</dbReference>
<dbReference type="Gene3D" id="1.20.120.50">
    <property type="entry name" value="Hemerythrin-like"/>
    <property type="match status" value="1"/>
</dbReference>
<keyword evidence="3" id="KW-0479">Metal-binding</keyword>